<evidence type="ECO:0000256" key="1">
    <source>
        <dbReference type="ARBA" id="ARBA00022737"/>
    </source>
</evidence>
<evidence type="ECO:0000313" key="3">
    <source>
        <dbReference type="EMBL" id="MCE2055381.1"/>
    </source>
</evidence>
<dbReference type="EMBL" id="JACEIK010006266">
    <property type="protein sequence ID" value="MCE2055381.1"/>
    <property type="molecule type" value="Genomic_DNA"/>
</dbReference>
<dbReference type="Pfam" id="PF13041">
    <property type="entry name" value="PPR_2"/>
    <property type="match status" value="1"/>
</dbReference>
<sequence length="201" mass="22419">MDRSMDDSRKVFDQMTDHNVMSWTAIITGYVQSGYYDMEAIKLYCRMIDANSLISLHAKSEIGWKKPEKCLSLLEKNLVSYNIIVDVDIQRILDSAEAFELFSQIDLKSGLMLSMLASLLSGAASVVQLERENRSMLGCGNIEAAFQVFEGMEDRNVISWTSIITGFAKHGFAHRAVELFSQMLGAGVKPNEVTYIAVLSA</sequence>
<dbReference type="Pfam" id="PF01535">
    <property type="entry name" value="PPR"/>
    <property type="match status" value="1"/>
</dbReference>
<dbReference type="PANTHER" id="PTHR47926:SF522">
    <property type="entry name" value="TETRATRICOPEPTIDE REPEAT-LIKE SUPERFAMILY PROTEIN"/>
    <property type="match status" value="1"/>
</dbReference>
<feature type="repeat" description="PPR" evidence="2">
    <location>
        <begin position="156"/>
        <end position="190"/>
    </location>
</feature>
<comment type="caution">
    <text evidence="3">The sequence shown here is derived from an EMBL/GenBank/DDBJ whole genome shotgun (WGS) entry which is preliminary data.</text>
</comment>
<dbReference type="InterPro" id="IPR011990">
    <property type="entry name" value="TPR-like_helical_dom_sf"/>
</dbReference>
<reference evidence="3 4" key="1">
    <citation type="journal article" date="2021" name="BMC Genomics">
        <title>Datura genome reveals duplications of psychoactive alkaloid biosynthetic genes and high mutation rate following tissue culture.</title>
        <authorList>
            <person name="Rajewski A."/>
            <person name="Carter-House D."/>
            <person name="Stajich J."/>
            <person name="Litt A."/>
        </authorList>
    </citation>
    <scope>NUCLEOTIDE SEQUENCE [LARGE SCALE GENOMIC DNA]</scope>
    <source>
        <strain evidence="3">AR-01</strain>
    </source>
</reference>
<organism evidence="3 4">
    <name type="scientific">Datura stramonium</name>
    <name type="common">Jimsonweed</name>
    <name type="synonym">Common thornapple</name>
    <dbReference type="NCBI Taxonomy" id="4076"/>
    <lineage>
        <taxon>Eukaryota</taxon>
        <taxon>Viridiplantae</taxon>
        <taxon>Streptophyta</taxon>
        <taxon>Embryophyta</taxon>
        <taxon>Tracheophyta</taxon>
        <taxon>Spermatophyta</taxon>
        <taxon>Magnoliopsida</taxon>
        <taxon>eudicotyledons</taxon>
        <taxon>Gunneridae</taxon>
        <taxon>Pentapetalae</taxon>
        <taxon>asterids</taxon>
        <taxon>lamiids</taxon>
        <taxon>Solanales</taxon>
        <taxon>Solanaceae</taxon>
        <taxon>Solanoideae</taxon>
        <taxon>Datureae</taxon>
        <taxon>Datura</taxon>
    </lineage>
</organism>
<dbReference type="Proteomes" id="UP000823775">
    <property type="component" value="Unassembled WGS sequence"/>
</dbReference>
<dbReference type="InterPro" id="IPR002885">
    <property type="entry name" value="PPR_rpt"/>
</dbReference>
<feature type="repeat" description="PPR" evidence="2">
    <location>
        <begin position="19"/>
        <end position="54"/>
    </location>
</feature>
<dbReference type="InterPro" id="IPR046960">
    <property type="entry name" value="PPR_At4g14850-like_plant"/>
</dbReference>
<gene>
    <name evidence="3" type="ORF">HAX54_042499</name>
</gene>
<keyword evidence="1" id="KW-0677">Repeat</keyword>
<accession>A0ABS8W3A0</accession>
<keyword evidence="4" id="KW-1185">Reference proteome</keyword>
<dbReference type="PANTHER" id="PTHR47926">
    <property type="entry name" value="PENTATRICOPEPTIDE REPEAT-CONTAINING PROTEIN"/>
    <property type="match status" value="1"/>
</dbReference>
<proteinExistence type="predicted"/>
<dbReference type="NCBIfam" id="TIGR00756">
    <property type="entry name" value="PPR"/>
    <property type="match status" value="2"/>
</dbReference>
<name>A0ABS8W3A0_DATST</name>
<dbReference type="Gene3D" id="1.25.40.10">
    <property type="entry name" value="Tetratricopeptide repeat domain"/>
    <property type="match status" value="2"/>
</dbReference>
<evidence type="ECO:0000313" key="4">
    <source>
        <dbReference type="Proteomes" id="UP000823775"/>
    </source>
</evidence>
<evidence type="ECO:0000256" key="2">
    <source>
        <dbReference type="PROSITE-ProRule" id="PRU00708"/>
    </source>
</evidence>
<protein>
    <recommendedName>
        <fullName evidence="5">Pentatricopeptide repeat-containing protein</fullName>
    </recommendedName>
</protein>
<dbReference type="PROSITE" id="PS51375">
    <property type="entry name" value="PPR"/>
    <property type="match status" value="2"/>
</dbReference>
<evidence type="ECO:0008006" key="5">
    <source>
        <dbReference type="Google" id="ProtNLM"/>
    </source>
</evidence>